<proteinExistence type="predicted"/>
<evidence type="ECO:0008006" key="3">
    <source>
        <dbReference type="Google" id="ProtNLM"/>
    </source>
</evidence>
<name>A0A3B5MJS4_9TELE</name>
<dbReference type="Gene3D" id="6.10.140.1620">
    <property type="match status" value="1"/>
</dbReference>
<reference evidence="1" key="1">
    <citation type="submission" date="2025-08" db="UniProtKB">
        <authorList>
            <consortium name="Ensembl"/>
        </authorList>
    </citation>
    <scope>IDENTIFICATION</scope>
</reference>
<evidence type="ECO:0000313" key="2">
    <source>
        <dbReference type="Proteomes" id="UP000261380"/>
    </source>
</evidence>
<protein>
    <recommendedName>
        <fullName evidence="3">ABI family, member 3b</fullName>
    </recommendedName>
</protein>
<reference evidence="1" key="2">
    <citation type="submission" date="2025-09" db="UniProtKB">
        <authorList>
            <consortium name="Ensembl"/>
        </authorList>
    </citation>
    <scope>IDENTIFICATION</scope>
</reference>
<dbReference type="STRING" id="32473.ENSXCOP00000023845"/>
<accession>A0A3B5MJS4</accession>
<dbReference type="GeneTree" id="ENSGT01000000216334"/>
<evidence type="ECO:0000313" key="1">
    <source>
        <dbReference type="Ensembl" id="ENSXCOP00000023845.1"/>
    </source>
</evidence>
<organism evidence="1 2">
    <name type="scientific">Xiphophorus couchianus</name>
    <name type="common">Monterrey platyfish</name>
    <dbReference type="NCBI Taxonomy" id="32473"/>
    <lineage>
        <taxon>Eukaryota</taxon>
        <taxon>Metazoa</taxon>
        <taxon>Chordata</taxon>
        <taxon>Craniata</taxon>
        <taxon>Vertebrata</taxon>
        <taxon>Euteleostomi</taxon>
        <taxon>Actinopterygii</taxon>
        <taxon>Neopterygii</taxon>
        <taxon>Teleostei</taxon>
        <taxon>Neoteleostei</taxon>
        <taxon>Acanthomorphata</taxon>
        <taxon>Ovalentaria</taxon>
        <taxon>Atherinomorphae</taxon>
        <taxon>Cyprinodontiformes</taxon>
        <taxon>Poeciliidae</taxon>
        <taxon>Poeciliinae</taxon>
        <taxon>Xiphophorus</taxon>
    </lineage>
</organism>
<dbReference type="Proteomes" id="UP000261380">
    <property type="component" value="Unplaced"/>
</dbReference>
<dbReference type="AlphaFoldDB" id="A0A3B5MJS4"/>
<sequence>AEDQILQEAPAARKALVDNQSNLLRVAEYCENNYLQVRYFAMLLPQKSMCKLNENEYVFKPFLQTEIS</sequence>
<keyword evidence="2" id="KW-1185">Reference proteome</keyword>
<dbReference type="Ensembl" id="ENSXCOT00000024129.1">
    <property type="protein sequence ID" value="ENSXCOP00000023845.1"/>
    <property type="gene ID" value="ENSXCOG00000017814.1"/>
</dbReference>